<feature type="domain" description="HTTM-like" evidence="7">
    <location>
        <begin position="34"/>
        <end position="304"/>
    </location>
</feature>
<feature type="transmembrane region" description="Helical" evidence="6">
    <location>
        <begin position="41"/>
        <end position="59"/>
    </location>
</feature>
<dbReference type="RefSeq" id="WP_006092866.1">
    <property type="nucleotide sequence ID" value="NZ_AOHW01000053.1"/>
</dbReference>
<feature type="transmembrane region" description="Helical" evidence="6">
    <location>
        <begin position="266"/>
        <end position="284"/>
    </location>
</feature>
<dbReference type="PANTHER" id="PTHR39535:SF2">
    <property type="entry name" value="HTTM DOMAIN-CONTAINING PROTEIN"/>
    <property type="match status" value="1"/>
</dbReference>
<dbReference type="InterPro" id="IPR052964">
    <property type="entry name" value="Sporulation_signal_mat"/>
</dbReference>
<feature type="region of interest" description="Disordered" evidence="5">
    <location>
        <begin position="1"/>
        <end position="20"/>
    </location>
</feature>
<accession>L9VG30</accession>
<evidence type="ECO:0000256" key="3">
    <source>
        <dbReference type="ARBA" id="ARBA00022989"/>
    </source>
</evidence>
<dbReference type="Pfam" id="PF05090">
    <property type="entry name" value="HTTM"/>
    <property type="match status" value="1"/>
</dbReference>
<dbReference type="PANTHER" id="PTHR39535">
    <property type="entry name" value="SPORULATION-DELAYING PROTEIN SDPB"/>
    <property type="match status" value="1"/>
</dbReference>
<dbReference type="GO" id="GO:0012505">
    <property type="term" value="C:endomembrane system"/>
    <property type="evidence" value="ECO:0007669"/>
    <property type="project" value="UniProtKB-SubCell"/>
</dbReference>
<evidence type="ECO:0000259" key="7">
    <source>
        <dbReference type="SMART" id="SM00752"/>
    </source>
</evidence>
<dbReference type="EMBL" id="AOHW01000053">
    <property type="protein sequence ID" value="ELY36009.1"/>
    <property type="molecule type" value="Genomic_DNA"/>
</dbReference>
<comment type="caution">
    <text evidence="8">The sequence shown here is derived from an EMBL/GenBank/DDBJ whole genome shotgun (WGS) entry which is preliminary data.</text>
</comment>
<reference evidence="8 9" key="1">
    <citation type="journal article" date="2014" name="PLoS Genet.">
        <title>Phylogenetically driven sequencing of extremely halophilic archaea reveals strategies for static and dynamic osmo-response.</title>
        <authorList>
            <person name="Becker E.A."/>
            <person name="Seitzer P.M."/>
            <person name="Tritt A."/>
            <person name="Larsen D."/>
            <person name="Krusor M."/>
            <person name="Yao A.I."/>
            <person name="Wu D."/>
            <person name="Madern D."/>
            <person name="Eisen J.A."/>
            <person name="Darling A.E."/>
            <person name="Facciotti M.T."/>
        </authorList>
    </citation>
    <scope>NUCLEOTIDE SEQUENCE [LARGE SCALE GENOMIC DNA]</scope>
    <source>
        <strain evidence="8 9">GA33</strain>
    </source>
</reference>
<feature type="transmembrane region" description="Helical" evidence="6">
    <location>
        <begin position="290"/>
        <end position="312"/>
    </location>
</feature>
<keyword evidence="3 6" id="KW-1133">Transmembrane helix</keyword>
<dbReference type="AlphaFoldDB" id="L9VG30"/>
<keyword evidence="9" id="KW-1185">Reference proteome</keyword>
<dbReference type="InterPro" id="IPR011020">
    <property type="entry name" value="HTTM-like"/>
</dbReference>
<feature type="transmembrane region" description="Helical" evidence="6">
    <location>
        <begin position="180"/>
        <end position="201"/>
    </location>
</feature>
<gene>
    <name evidence="8" type="ORF">C496_22809</name>
</gene>
<dbReference type="STRING" id="1114856.GCA_000383975_01442"/>
<dbReference type="OrthoDB" id="327281at2157"/>
<organism evidence="8 9">
    <name type="scientific">Natronorubrum tibetense GA33</name>
    <dbReference type="NCBI Taxonomy" id="1114856"/>
    <lineage>
        <taxon>Archaea</taxon>
        <taxon>Methanobacteriati</taxon>
        <taxon>Methanobacteriota</taxon>
        <taxon>Stenosarchaea group</taxon>
        <taxon>Halobacteria</taxon>
        <taxon>Halobacteriales</taxon>
        <taxon>Natrialbaceae</taxon>
        <taxon>Natronorubrum</taxon>
    </lineage>
</organism>
<dbReference type="Proteomes" id="UP000011599">
    <property type="component" value="Unassembled WGS sequence"/>
</dbReference>
<feature type="compositionally biased region" description="Basic and acidic residues" evidence="5">
    <location>
        <begin position="7"/>
        <end position="20"/>
    </location>
</feature>
<evidence type="ECO:0000256" key="2">
    <source>
        <dbReference type="ARBA" id="ARBA00022692"/>
    </source>
</evidence>
<dbReference type="eggNOG" id="arCOG06405">
    <property type="taxonomic scope" value="Archaea"/>
</dbReference>
<feature type="transmembrane region" description="Helical" evidence="6">
    <location>
        <begin position="365"/>
        <end position="387"/>
    </location>
</feature>
<evidence type="ECO:0000313" key="9">
    <source>
        <dbReference type="Proteomes" id="UP000011599"/>
    </source>
</evidence>
<comment type="subcellular location">
    <subcellularLocation>
        <location evidence="1">Endomembrane system</location>
        <topology evidence="1">Multi-pass membrane protein</topology>
    </subcellularLocation>
</comment>
<keyword evidence="4 6" id="KW-0472">Membrane</keyword>
<feature type="transmembrane region" description="Helical" evidence="6">
    <location>
        <begin position="241"/>
        <end position="259"/>
    </location>
</feature>
<evidence type="ECO:0000256" key="1">
    <source>
        <dbReference type="ARBA" id="ARBA00004127"/>
    </source>
</evidence>
<evidence type="ECO:0000256" key="5">
    <source>
        <dbReference type="SAM" id="MobiDB-lite"/>
    </source>
</evidence>
<dbReference type="InterPro" id="IPR053934">
    <property type="entry name" value="HTTM_dom"/>
</dbReference>
<evidence type="ECO:0000313" key="8">
    <source>
        <dbReference type="EMBL" id="ELY36009.1"/>
    </source>
</evidence>
<evidence type="ECO:0000256" key="6">
    <source>
        <dbReference type="SAM" id="Phobius"/>
    </source>
</evidence>
<proteinExistence type="predicted"/>
<dbReference type="PATRIC" id="fig|1114856.3.peg.4716"/>
<feature type="transmembrane region" description="Helical" evidence="6">
    <location>
        <begin position="98"/>
        <end position="117"/>
    </location>
</feature>
<name>L9VG30_9EURY</name>
<dbReference type="SMART" id="SM00752">
    <property type="entry name" value="HTTM"/>
    <property type="match status" value="1"/>
</dbReference>
<protein>
    <submittedName>
        <fullName evidence="8">HTTM domain-containing protein</fullName>
    </submittedName>
</protein>
<sequence>MDWELTPDQKEPATDGVRSPRDRLESVRGRIQSRFEIDTRALAALRIALGVILLVDLFHRARDMRYFYTDDGVYPVALYESTSSLYDGYSFHGLSGELWFQQLLFVVAAAFAVALILGYRTRLVAFVSLLLLVSLQVRNPLVLNGADRLLRVLLLVAIVVPLGERWSIDALRRGTARTTVVGFATAALLVQPVAVLTQNAVLKHEGDTWFAGEAIGIALANDVMTISLGNHLGEFSPLLEILNWIWVTLLAGSIVFLLSTTGRLRAFFALVYIGAFLGMLPVMSVGLFPLVLIAAVLPFLTAPFWDTAVSLIPSRRLVDRLPTTSHLGPIGQPPVERRVRDALRRRGYESATSFVVTYGRSLKTVVGVIFLVWILVFSASHATGMAVPDEMESNLPDEQRWGLYTPDPSQSYSWYAAEAETKDGSTFNAFDGEAVVSDRPPDASQEYETFRHRKHMESVRDSAGNEPTEMISGEYANWVCVQLTPYLGDDLETITVHRFIQQSPVDGEYEEPRQVTLVEQRC</sequence>
<keyword evidence="2 6" id="KW-0812">Transmembrane</keyword>
<evidence type="ECO:0000256" key="4">
    <source>
        <dbReference type="ARBA" id="ARBA00023136"/>
    </source>
</evidence>